<reference evidence="3" key="2">
    <citation type="submission" date="2017-12" db="EMBL/GenBank/DDBJ databases">
        <title>Genome sequence of the Bar-tailed Godwit (Limosa lapponica baueri).</title>
        <authorList>
            <person name="Lima N.C.B."/>
            <person name="Parody-Merino A.M."/>
            <person name="Battley P.F."/>
            <person name="Fidler A.E."/>
            <person name="Prosdocimi F."/>
        </authorList>
    </citation>
    <scope>NUCLEOTIDE SEQUENCE [LARGE SCALE GENOMIC DNA]</scope>
</reference>
<gene>
    <name evidence="2" type="ORF">llap_7829</name>
</gene>
<reference evidence="3" key="1">
    <citation type="submission" date="2017-11" db="EMBL/GenBank/DDBJ databases">
        <authorList>
            <person name="Lima N.C."/>
            <person name="Parody-Merino A.M."/>
            <person name="Battley P.F."/>
            <person name="Fidler A.E."/>
            <person name="Prosdocimi F."/>
        </authorList>
    </citation>
    <scope>NUCLEOTIDE SEQUENCE [LARGE SCALE GENOMIC DNA]</scope>
</reference>
<feature type="region of interest" description="Disordered" evidence="1">
    <location>
        <begin position="91"/>
        <end position="118"/>
    </location>
</feature>
<proteinExistence type="predicted"/>
<keyword evidence="3" id="KW-1185">Reference proteome</keyword>
<evidence type="ECO:0000313" key="3">
    <source>
        <dbReference type="Proteomes" id="UP000233556"/>
    </source>
</evidence>
<evidence type="ECO:0000256" key="1">
    <source>
        <dbReference type="SAM" id="MobiDB-lite"/>
    </source>
</evidence>
<dbReference type="EMBL" id="KZ506064">
    <property type="protein sequence ID" value="PKU41868.1"/>
    <property type="molecule type" value="Genomic_DNA"/>
</dbReference>
<dbReference type="AlphaFoldDB" id="A0A2I0U728"/>
<evidence type="ECO:0000313" key="2">
    <source>
        <dbReference type="EMBL" id="PKU41868.1"/>
    </source>
</evidence>
<accession>A0A2I0U728</accession>
<name>A0A2I0U728_LIMLA</name>
<dbReference type="Proteomes" id="UP000233556">
    <property type="component" value="Unassembled WGS sequence"/>
</dbReference>
<protein>
    <submittedName>
        <fullName evidence="2">Uncharacterized protein</fullName>
    </submittedName>
</protein>
<sequence>MPPTRSILVPGERGAQAGVRASGTGSHHETAVRAQIPPAASSGIKLIIWVLPSLMKEKVNGSSGSSAWATACHRHRSDVFDHSDVFKQNSGAYTSPVASGHRATPPQPPDDGLAGSSEGFRIPPDIPSCGTAEGSSIRGPSACVNSNLLHAESFTALRPSMKLDNGNFNLDRLGTWDLDRLERWAYANLMKFNKAKCKVLHSFCKEQVFLHFPFQKSLTGFGPTVDVVTDSHISYFILHLLKQTMELLVQ</sequence>
<organism evidence="2 3">
    <name type="scientific">Limosa lapponica baueri</name>
    <dbReference type="NCBI Taxonomy" id="1758121"/>
    <lineage>
        <taxon>Eukaryota</taxon>
        <taxon>Metazoa</taxon>
        <taxon>Chordata</taxon>
        <taxon>Craniata</taxon>
        <taxon>Vertebrata</taxon>
        <taxon>Euteleostomi</taxon>
        <taxon>Archelosauria</taxon>
        <taxon>Archosauria</taxon>
        <taxon>Dinosauria</taxon>
        <taxon>Saurischia</taxon>
        <taxon>Theropoda</taxon>
        <taxon>Coelurosauria</taxon>
        <taxon>Aves</taxon>
        <taxon>Neognathae</taxon>
        <taxon>Neoaves</taxon>
        <taxon>Charadriiformes</taxon>
        <taxon>Scolopacidae</taxon>
        <taxon>Limosa</taxon>
    </lineage>
</organism>
<feature type="region of interest" description="Disordered" evidence="1">
    <location>
        <begin position="1"/>
        <end position="30"/>
    </location>
</feature>